<evidence type="ECO:0000256" key="8">
    <source>
        <dbReference type="RuleBase" id="RU000461"/>
    </source>
</evidence>
<keyword evidence="2 7" id="KW-0349">Heme</keyword>
<dbReference type="PANTHER" id="PTHR24291">
    <property type="entry name" value="CYTOCHROME P450 FAMILY 4"/>
    <property type="match status" value="1"/>
</dbReference>
<dbReference type="GO" id="GO:0020037">
    <property type="term" value="F:heme binding"/>
    <property type="evidence" value="ECO:0007669"/>
    <property type="project" value="InterPro"/>
</dbReference>
<dbReference type="GO" id="GO:0004497">
    <property type="term" value="F:monooxygenase activity"/>
    <property type="evidence" value="ECO:0007669"/>
    <property type="project" value="UniProtKB-KW"/>
</dbReference>
<comment type="similarity">
    <text evidence="1 8">Belongs to the cytochrome P450 family.</text>
</comment>
<dbReference type="InterPro" id="IPR017972">
    <property type="entry name" value="Cyt_P450_CS"/>
</dbReference>
<comment type="cofactor">
    <cofactor evidence="7">
        <name>heme</name>
        <dbReference type="ChEBI" id="CHEBI:30413"/>
    </cofactor>
</comment>
<evidence type="ECO:0000256" key="9">
    <source>
        <dbReference type="SAM" id="Phobius"/>
    </source>
</evidence>
<dbReference type="InterPro" id="IPR036396">
    <property type="entry name" value="Cyt_P450_sf"/>
</dbReference>
<keyword evidence="9" id="KW-0812">Transmembrane</keyword>
<evidence type="ECO:0000256" key="6">
    <source>
        <dbReference type="ARBA" id="ARBA00023033"/>
    </source>
</evidence>
<evidence type="ECO:0008006" key="11">
    <source>
        <dbReference type="Google" id="ProtNLM"/>
    </source>
</evidence>
<accession>A0A7S1XC49</accession>
<feature type="transmembrane region" description="Helical" evidence="9">
    <location>
        <begin position="6"/>
        <end position="29"/>
    </location>
</feature>
<keyword evidence="6 8" id="KW-0503">Monooxygenase</keyword>
<proteinExistence type="inferred from homology"/>
<feature type="binding site" description="axial binding residue" evidence="7">
    <location>
        <position position="437"/>
    </location>
    <ligand>
        <name>heme</name>
        <dbReference type="ChEBI" id="CHEBI:30413"/>
    </ligand>
    <ligandPart>
        <name>Fe</name>
        <dbReference type="ChEBI" id="CHEBI:18248"/>
    </ligandPart>
</feature>
<dbReference type="PROSITE" id="PS51257">
    <property type="entry name" value="PROKAR_LIPOPROTEIN"/>
    <property type="match status" value="1"/>
</dbReference>
<dbReference type="Pfam" id="PF00067">
    <property type="entry name" value="p450"/>
    <property type="match status" value="1"/>
</dbReference>
<keyword evidence="5 7" id="KW-0408">Iron</keyword>
<evidence type="ECO:0000256" key="7">
    <source>
        <dbReference type="PIRSR" id="PIRSR602401-1"/>
    </source>
</evidence>
<evidence type="ECO:0000256" key="4">
    <source>
        <dbReference type="ARBA" id="ARBA00023002"/>
    </source>
</evidence>
<dbReference type="GO" id="GO:0005506">
    <property type="term" value="F:iron ion binding"/>
    <property type="evidence" value="ECO:0007669"/>
    <property type="project" value="InterPro"/>
</dbReference>
<protein>
    <recommendedName>
        <fullName evidence="11">Cytochrome P450</fullName>
    </recommendedName>
</protein>
<evidence type="ECO:0000256" key="5">
    <source>
        <dbReference type="ARBA" id="ARBA00023004"/>
    </source>
</evidence>
<feature type="transmembrane region" description="Helical" evidence="9">
    <location>
        <begin position="234"/>
        <end position="254"/>
    </location>
</feature>
<dbReference type="PANTHER" id="PTHR24291:SF50">
    <property type="entry name" value="BIFUNCTIONAL ALBAFLAVENONE MONOOXYGENASE_TERPENE SYNTHASE"/>
    <property type="match status" value="1"/>
</dbReference>
<keyword evidence="9" id="KW-0472">Membrane</keyword>
<dbReference type="InterPro" id="IPR050196">
    <property type="entry name" value="Cytochrome_P450_Monoox"/>
</dbReference>
<reference evidence="10" key="1">
    <citation type="submission" date="2021-01" db="EMBL/GenBank/DDBJ databases">
        <authorList>
            <person name="Corre E."/>
            <person name="Pelletier E."/>
            <person name="Niang G."/>
            <person name="Scheremetjew M."/>
            <person name="Finn R."/>
            <person name="Kale V."/>
            <person name="Holt S."/>
            <person name="Cochrane G."/>
            <person name="Meng A."/>
            <person name="Brown T."/>
            <person name="Cohen L."/>
        </authorList>
    </citation>
    <scope>NUCLEOTIDE SEQUENCE</scope>
    <source>
        <strain evidence="10">SAG 36.94</strain>
    </source>
</reference>
<dbReference type="EMBL" id="HBGH01002891">
    <property type="protein sequence ID" value="CAD9227168.1"/>
    <property type="molecule type" value="Transcribed_RNA"/>
</dbReference>
<dbReference type="GO" id="GO:0016705">
    <property type="term" value="F:oxidoreductase activity, acting on paired donors, with incorporation or reduction of molecular oxygen"/>
    <property type="evidence" value="ECO:0007669"/>
    <property type="project" value="InterPro"/>
</dbReference>
<evidence type="ECO:0000256" key="2">
    <source>
        <dbReference type="ARBA" id="ARBA00022617"/>
    </source>
</evidence>
<dbReference type="PRINTS" id="PR00463">
    <property type="entry name" value="EP450I"/>
</dbReference>
<evidence type="ECO:0000313" key="10">
    <source>
        <dbReference type="EMBL" id="CAD9227168.1"/>
    </source>
</evidence>
<evidence type="ECO:0000256" key="1">
    <source>
        <dbReference type="ARBA" id="ARBA00010617"/>
    </source>
</evidence>
<name>A0A7S1XC49_9RHOD</name>
<dbReference type="SUPFAM" id="SSF48264">
    <property type="entry name" value="Cytochrome P450"/>
    <property type="match status" value="1"/>
</dbReference>
<dbReference type="Gene3D" id="1.10.630.10">
    <property type="entry name" value="Cytochrome P450"/>
    <property type="match status" value="2"/>
</dbReference>
<evidence type="ECO:0000256" key="3">
    <source>
        <dbReference type="ARBA" id="ARBA00022723"/>
    </source>
</evidence>
<keyword evidence="3 7" id="KW-0479">Metal-binding</keyword>
<gene>
    <name evidence="10" type="ORF">CCAE0312_LOCUS1557</name>
</gene>
<sequence length="492" mass="55251">MGDAGWKWVTLAVAGVSTVGLATSCWSLMKMARTRAQLRKAKDGSVADGPCPLPVLGNVWELNAEGYYETLVKYRESPAPVFWVCTSPFLVLTTEESVRRVLEGSSNRYAKPRYFGYRSRAVQSAVETHKHAVAAKETVENSDGGPLDSSRKALLQLVADSIPTIREGVSKMISRLAQPSSSRDELMIIQEEVVVLALDILFGYRDREVAIRTARQIAFSGEEFARRMINPFRAWMYGWTSIRFIVNVFGLIGLGRRLCRSLDRASSEGKQTWVHGWIGKVGRIGKLGKVVGLMMAATQTVPLTAVWMLLLVGSDPIVMDSLRREIKEVLGGKALEHATLEDYDRMKFTDYVIKETLRLYPPFPLLQREAQVDDVIGGLKIPQGTAVYVVPWMIHHSPTIWKNPDLFYPERWIINEYHADSPSDYAYIPFGRGPRMCAGSRLAMMELKILLLSICYNFDIIPHSPLDTTALPDMDMKPRNHPFSLIPIGSRQ</sequence>
<dbReference type="PRINTS" id="PR00385">
    <property type="entry name" value="P450"/>
</dbReference>
<dbReference type="PROSITE" id="PS00086">
    <property type="entry name" value="CYTOCHROME_P450"/>
    <property type="match status" value="1"/>
</dbReference>
<dbReference type="InterPro" id="IPR001128">
    <property type="entry name" value="Cyt_P450"/>
</dbReference>
<keyword evidence="4 8" id="KW-0560">Oxidoreductase</keyword>
<organism evidence="10">
    <name type="scientific">Compsopogon caeruleus</name>
    <dbReference type="NCBI Taxonomy" id="31354"/>
    <lineage>
        <taxon>Eukaryota</taxon>
        <taxon>Rhodophyta</taxon>
        <taxon>Compsopogonophyceae</taxon>
        <taxon>Compsopogonales</taxon>
        <taxon>Compsopogonaceae</taxon>
        <taxon>Compsopogon</taxon>
    </lineage>
</organism>
<dbReference type="InterPro" id="IPR002401">
    <property type="entry name" value="Cyt_P450_E_grp-I"/>
</dbReference>
<keyword evidence="9" id="KW-1133">Transmembrane helix</keyword>
<dbReference type="AlphaFoldDB" id="A0A7S1XC49"/>